<dbReference type="AlphaFoldDB" id="A0A6U7X6E7"/>
<organism evidence="1">
    <name type="scientific">Eutreptiella gymnastica</name>
    <dbReference type="NCBI Taxonomy" id="73025"/>
    <lineage>
        <taxon>Eukaryota</taxon>
        <taxon>Discoba</taxon>
        <taxon>Euglenozoa</taxon>
        <taxon>Euglenida</taxon>
        <taxon>Spirocuta</taxon>
        <taxon>Euglenophyceae</taxon>
        <taxon>Eutreptiales</taxon>
        <taxon>Eutreptiaceae</taxon>
        <taxon>Eutreptiella</taxon>
    </lineage>
</organism>
<evidence type="ECO:0000313" key="2">
    <source>
        <dbReference type="EMBL" id="CAD9004658.1"/>
    </source>
</evidence>
<name>A0A6U7X6E7_9EUGL</name>
<evidence type="ECO:0000313" key="1">
    <source>
        <dbReference type="EMBL" id="CAD9004656.1"/>
    </source>
</evidence>
<reference evidence="1" key="1">
    <citation type="submission" date="2021-01" db="EMBL/GenBank/DDBJ databases">
        <authorList>
            <person name="Corre E."/>
            <person name="Pelletier E."/>
            <person name="Niang G."/>
            <person name="Scheremetjew M."/>
            <person name="Finn R."/>
            <person name="Kale V."/>
            <person name="Holt S."/>
            <person name="Cochrane G."/>
            <person name="Meng A."/>
            <person name="Brown T."/>
            <person name="Cohen L."/>
        </authorList>
    </citation>
    <scope>NUCLEOTIDE SEQUENCE</scope>
    <source>
        <strain evidence="1">NIES-381</strain>
    </source>
</reference>
<dbReference type="EMBL" id="HBGA01043393">
    <property type="protein sequence ID" value="CAD9004658.1"/>
    <property type="molecule type" value="Transcribed_RNA"/>
</dbReference>
<protein>
    <submittedName>
        <fullName evidence="1">Uncharacterized protein</fullName>
    </submittedName>
</protein>
<proteinExistence type="predicted"/>
<gene>
    <name evidence="1" type="ORF">EGYM00392_LOCUS15741</name>
    <name evidence="2" type="ORF">EGYM00392_LOCUS15743</name>
</gene>
<sequence length="113" mass="12609">MHAKRILLELMELGVGVTGPHMWLQEAPCTFLPYLAPCVASIPPDTTGIMTIPTWNRRESEACDHQGQKITCSGNQHSIITDIIKIRDNSKERRLLALSQVAILPHLTPRIVC</sequence>
<accession>A0A6U7X6E7</accession>
<dbReference type="EMBL" id="HBGA01043382">
    <property type="protein sequence ID" value="CAD9004656.1"/>
    <property type="molecule type" value="Transcribed_RNA"/>
</dbReference>